<evidence type="ECO:0000313" key="2">
    <source>
        <dbReference type="EMBL" id="KAJ7749793.1"/>
    </source>
</evidence>
<feature type="region of interest" description="Disordered" evidence="1">
    <location>
        <begin position="1"/>
        <end position="35"/>
    </location>
</feature>
<keyword evidence="3" id="KW-1185">Reference proteome</keyword>
<proteinExistence type="predicted"/>
<dbReference type="Proteomes" id="UP001215280">
    <property type="component" value="Unassembled WGS sequence"/>
</dbReference>
<evidence type="ECO:0000313" key="3">
    <source>
        <dbReference type="Proteomes" id="UP001215280"/>
    </source>
</evidence>
<reference evidence="2" key="1">
    <citation type="submission" date="2023-03" db="EMBL/GenBank/DDBJ databases">
        <title>Massive genome expansion in bonnet fungi (Mycena s.s.) driven by repeated elements and novel gene families across ecological guilds.</title>
        <authorList>
            <consortium name="Lawrence Berkeley National Laboratory"/>
            <person name="Harder C.B."/>
            <person name="Miyauchi S."/>
            <person name="Viragh M."/>
            <person name="Kuo A."/>
            <person name="Thoen E."/>
            <person name="Andreopoulos B."/>
            <person name="Lu D."/>
            <person name="Skrede I."/>
            <person name="Drula E."/>
            <person name="Henrissat B."/>
            <person name="Morin E."/>
            <person name="Kohler A."/>
            <person name="Barry K."/>
            <person name="LaButti K."/>
            <person name="Morin E."/>
            <person name="Salamov A."/>
            <person name="Lipzen A."/>
            <person name="Mereny Z."/>
            <person name="Hegedus B."/>
            <person name="Baldrian P."/>
            <person name="Stursova M."/>
            <person name="Weitz H."/>
            <person name="Taylor A."/>
            <person name="Grigoriev I.V."/>
            <person name="Nagy L.G."/>
            <person name="Martin F."/>
            <person name="Kauserud H."/>
        </authorList>
    </citation>
    <scope>NUCLEOTIDE SEQUENCE</scope>
    <source>
        <strain evidence="2">CBHHK188m</strain>
    </source>
</reference>
<dbReference type="AlphaFoldDB" id="A0AAD7N7C2"/>
<gene>
    <name evidence="2" type="ORF">DFH07DRAFT_775293</name>
</gene>
<evidence type="ECO:0000256" key="1">
    <source>
        <dbReference type="SAM" id="MobiDB-lite"/>
    </source>
</evidence>
<name>A0AAD7N7C2_9AGAR</name>
<dbReference type="EMBL" id="JARJLG010000084">
    <property type="protein sequence ID" value="KAJ7749793.1"/>
    <property type="molecule type" value="Genomic_DNA"/>
</dbReference>
<accession>A0AAD7N7C2</accession>
<comment type="caution">
    <text evidence="2">The sequence shown here is derived from an EMBL/GenBank/DDBJ whole genome shotgun (WGS) entry which is preliminary data.</text>
</comment>
<protein>
    <submittedName>
        <fullName evidence="2">Uncharacterized protein</fullName>
    </submittedName>
</protein>
<organism evidence="2 3">
    <name type="scientific">Mycena maculata</name>
    <dbReference type="NCBI Taxonomy" id="230809"/>
    <lineage>
        <taxon>Eukaryota</taxon>
        <taxon>Fungi</taxon>
        <taxon>Dikarya</taxon>
        <taxon>Basidiomycota</taxon>
        <taxon>Agaricomycotina</taxon>
        <taxon>Agaricomycetes</taxon>
        <taxon>Agaricomycetidae</taxon>
        <taxon>Agaricales</taxon>
        <taxon>Marasmiineae</taxon>
        <taxon>Mycenaceae</taxon>
        <taxon>Mycena</taxon>
    </lineage>
</organism>
<sequence length="396" mass="42515">MTNTGNSAPPAGPGGPVINQPPPQRFRRTHTSAGVSNALKALPKSLKKKKNELMVERNGERGLLRAQHVADATAFPDDTSDDESTITVSDDKDFLSPASNLHKAIMASSPKTGKILLCAVQSHKRGREERQLCHSGPHINANAVTMDTRKVNGELGEKPFHVLNTVIFEKDVLKETEMDRAQWTEAALNFVGAIEGVESDIAKRWQAHFGHFSNAPDKQCNYPALLSADITLRQRYISLPFVYNCALYDDETRKGVTVIEVDEHVKELMASGAAAPDPVYTGGGGGGGAHGGTPPFQGGNNGTSTAVVCLVCARRSHLFKECMATTFSDGTVLRSSIAGGNILASGSGETLCRMWNTCGAAAACNHAPTLHTHACTFCNSKNHHEFSWTCRQNPPA</sequence>